<dbReference type="Gene3D" id="2.60.40.780">
    <property type="entry name" value="von Hippel-Lindau disease tumour suppressor, beta domain"/>
    <property type="match status" value="1"/>
</dbReference>
<sequence>MSFATRRVVALATSVVLLLLTVADAEVVISSEDVTVAVAAEEPRRLDGLTLEHVLAKHVAFPRESLIERASDARNDGDACVSLEGATCAALRTTEETDKDADTALRPTRTKRSRVSLVRLDDVEDLVKYFKSQGTMGDVGRIAAAADDASAVGERLSALTRAAAQAFADMSAGGRGSRGHDEDEKDDDASDSSISNAQTSSMEETPTETTLRQKSKIPRRLRDTGGSFDGSMKSIPGLRRRTAVFYNARPSAVSVYWVDFNGREVHYVDVHSRHKGVVKSFQGHVWIVREFDSSQFIAQYLVGDESTRAQAFTIPTTAARFPQDSPNHRAVTYPHAHTHPTDAPRPRTSRTRARGPRARAASPRARPRRRVHAESASTARRLCADADERHRSTARAMSALDAVRRAHEEKFFKTEQEAEVRRYVARLKAEGRYERAMAEAETRAKTRGELRSTALPQIMAHSLRFGGTEEAEHVRRVIDRDFMTKHRLVTNLGKYTDGFLLGGRVSLGKNKWTAGTTASGVEGTTIFSVHKATELMSSQPKHAKFDGGLETRAARHMVDNTFVEVAGRKIKLMPDPTPGRAMAWGGTLAIWGTAAITLTSCKLLGIRSVSDVGDVMKRHLQPCAEYIRDTMMPLKTRFAMDSSSSANFKDTDFAHGIRRVFA</sequence>
<evidence type="ECO:0000313" key="4">
    <source>
        <dbReference type="EMBL" id="OUS42534.1"/>
    </source>
</evidence>
<feature type="compositionally biased region" description="Basic residues" evidence="1">
    <location>
        <begin position="347"/>
        <end position="357"/>
    </location>
</feature>
<dbReference type="EMBL" id="KZ155838">
    <property type="protein sequence ID" value="OUS42534.1"/>
    <property type="molecule type" value="Genomic_DNA"/>
</dbReference>
<dbReference type="InterPro" id="IPR036208">
    <property type="entry name" value="VHL_sf"/>
</dbReference>
<dbReference type="InterPro" id="IPR037140">
    <property type="entry name" value="VHL_beta_dom_sf"/>
</dbReference>
<gene>
    <name evidence="4" type="ORF">BE221DRAFT_103379</name>
</gene>
<accession>A0A1Y5I2Y6</accession>
<reference evidence="4" key="1">
    <citation type="submission" date="2017-04" db="EMBL/GenBank/DDBJ databases">
        <title>Population genomics of picophytoplankton unveils novel chromosome hypervariability.</title>
        <authorList>
            <consortium name="DOE Joint Genome Institute"/>
            <person name="Blanc-Mathieu R."/>
            <person name="Krasovec M."/>
            <person name="Hebrard M."/>
            <person name="Yau S."/>
            <person name="Desgranges E."/>
            <person name="Martin J."/>
            <person name="Schackwitz W."/>
            <person name="Kuo A."/>
            <person name="Salin G."/>
            <person name="Donnadieu C."/>
            <person name="Desdevises Y."/>
            <person name="Sanchez-Ferandin S."/>
            <person name="Moreau H."/>
            <person name="Rivals E."/>
            <person name="Grigoriev I.V."/>
            <person name="Grimsley N."/>
            <person name="Eyre-Walker A."/>
            <person name="Piganeau G."/>
        </authorList>
    </citation>
    <scope>NUCLEOTIDE SEQUENCE [LARGE SCALE GENOMIC DNA]</scope>
    <source>
        <strain evidence="4">RCC 1115</strain>
    </source>
</reference>
<dbReference type="AlphaFoldDB" id="A0A1Y5I2Y6"/>
<name>A0A1Y5I2Y6_OSTTA</name>
<feature type="region of interest" description="Disordered" evidence="1">
    <location>
        <begin position="170"/>
        <end position="233"/>
    </location>
</feature>
<proteinExistence type="predicted"/>
<dbReference type="InterPro" id="IPR024053">
    <property type="entry name" value="VHL_beta_dom"/>
</dbReference>
<keyword evidence="2" id="KW-0732">Signal</keyword>
<dbReference type="Proteomes" id="UP000195557">
    <property type="component" value="Unassembled WGS sequence"/>
</dbReference>
<evidence type="ECO:0000256" key="2">
    <source>
        <dbReference type="SAM" id="SignalP"/>
    </source>
</evidence>
<feature type="domain" description="von Hippel-Lindau disease tumour suppressor beta" evidence="3">
    <location>
        <begin position="242"/>
        <end position="294"/>
    </location>
</feature>
<dbReference type="SUPFAM" id="SSF49468">
    <property type="entry name" value="VHL"/>
    <property type="match status" value="1"/>
</dbReference>
<feature type="chain" id="PRO_5012418581" description="von Hippel-Lindau disease tumour suppressor beta domain-containing protein" evidence="2">
    <location>
        <begin position="26"/>
        <end position="662"/>
    </location>
</feature>
<evidence type="ECO:0000259" key="3">
    <source>
        <dbReference type="Pfam" id="PF01847"/>
    </source>
</evidence>
<protein>
    <recommendedName>
        <fullName evidence="3">von Hippel-Lindau disease tumour suppressor beta domain-containing protein</fullName>
    </recommendedName>
</protein>
<evidence type="ECO:0000256" key="1">
    <source>
        <dbReference type="SAM" id="MobiDB-lite"/>
    </source>
</evidence>
<organism evidence="4">
    <name type="scientific">Ostreococcus tauri</name>
    <name type="common">Marine green alga</name>
    <dbReference type="NCBI Taxonomy" id="70448"/>
    <lineage>
        <taxon>Eukaryota</taxon>
        <taxon>Viridiplantae</taxon>
        <taxon>Chlorophyta</taxon>
        <taxon>Mamiellophyceae</taxon>
        <taxon>Mamiellales</taxon>
        <taxon>Bathycoccaceae</taxon>
        <taxon>Ostreococcus</taxon>
    </lineage>
</organism>
<feature type="signal peptide" evidence="2">
    <location>
        <begin position="1"/>
        <end position="25"/>
    </location>
</feature>
<dbReference type="Pfam" id="PF01847">
    <property type="entry name" value="VHL"/>
    <property type="match status" value="1"/>
</dbReference>
<feature type="region of interest" description="Disordered" evidence="1">
    <location>
        <begin position="319"/>
        <end position="380"/>
    </location>
</feature>